<gene>
    <name evidence="2" type="ORF">K457DRAFT_603242</name>
</gene>
<feature type="transmembrane region" description="Helical" evidence="1">
    <location>
        <begin position="25"/>
        <end position="45"/>
    </location>
</feature>
<evidence type="ECO:0000313" key="3">
    <source>
        <dbReference type="Proteomes" id="UP000078512"/>
    </source>
</evidence>
<dbReference type="EMBL" id="KV442052">
    <property type="protein sequence ID" value="OAQ28015.1"/>
    <property type="molecule type" value="Genomic_DNA"/>
</dbReference>
<organism evidence="2 3">
    <name type="scientific">Linnemannia elongata AG-77</name>
    <dbReference type="NCBI Taxonomy" id="1314771"/>
    <lineage>
        <taxon>Eukaryota</taxon>
        <taxon>Fungi</taxon>
        <taxon>Fungi incertae sedis</taxon>
        <taxon>Mucoromycota</taxon>
        <taxon>Mortierellomycotina</taxon>
        <taxon>Mortierellomycetes</taxon>
        <taxon>Mortierellales</taxon>
        <taxon>Mortierellaceae</taxon>
        <taxon>Linnemannia</taxon>
    </lineage>
</organism>
<accession>A0A197JS39</accession>
<name>A0A197JS39_9FUNG</name>
<dbReference type="Proteomes" id="UP000078512">
    <property type="component" value="Unassembled WGS sequence"/>
</dbReference>
<protein>
    <submittedName>
        <fullName evidence="2">Uncharacterized protein</fullName>
    </submittedName>
</protein>
<reference evidence="2 3" key="1">
    <citation type="submission" date="2016-05" db="EMBL/GenBank/DDBJ databases">
        <title>Genome sequencing reveals origins of a unique bacterial endosymbiosis in the earliest lineages of terrestrial Fungi.</title>
        <authorList>
            <consortium name="DOE Joint Genome Institute"/>
            <person name="Uehling J."/>
            <person name="Gryganskyi A."/>
            <person name="Hameed K."/>
            <person name="Tschaplinski T."/>
            <person name="Misztal P."/>
            <person name="Wu S."/>
            <person name="Desiro A."/>
            <person name="Vande Pol N."/>
            <person name="Du Z.-Y."/>
            <person name="Zienkiewicz A."/>
            <person name="Zienkiewicz K."/>
            <person name="Morin E."/>
            <person name="Tisserant E."/>
            <person name="Splivallo R."/>
            <person name="Hainaut M."/>
            <person name="Henrissat B."/>
            <person name="Ohm R."/>
            <person name="Kuo A."/>
            <person name="Yan J."/>
            <person name="Lipzen A."/>
            <person name="Nolan M."/>
            <person name="Labutti K."/>
            <person name="Barry K."/>
            <person name="Goldstein A."/>
            <person name="Labbe J."/>
            <person name="Schadt C."/>
            <person name="Tuskan G."/>
            <person name="Grigoriev I."/>
            <person name="Martin F."/>
            <person name="Vilgalys R."/>
            <person name="Bonito G."/>
        </authorList>
    </citation>
    <scope>NUCLEOTIDE SEQUENCE [LARGE SCALE GENOMIC DNA]</scope>
    <source>
        <strain evidence="2 3">AG-77</strain>
    </source>
</reference>
<keyword evidence="1" id="KW-1133">Transmembrane helix</keyword>
<evidence type="ECO:0000256" key="1">
    <source>
        <dbReference type="SAM" id="Phobius"/>
    </source>
</evidence>
<evidence type="ECO:0000313" key="2">
    <source>
        <dbReference type="EMBL" id="OAQ28015.1"/>
    </source>
</evidence>
<keyword evidence="1" id="KW-0812">Transmembrane</keyword>
<sequence>MFVVCGLQAGCHCPMAVSFSYFSPSIATATCSLYLSLLPFVSLVIRGSATSNNNNDERTSIQPSLLPLFLHTRHAPIHDSAHTYTHNSYLSFSPFLLGLPCSPLSPFVALVYLYSVVWLWYRKTFVYKLLLAVHALPLTPSTSSSPSPFVFRLSLFPSLLLFSLHFSHHHSPSLPHLPPLS</sequence>
<proteinExistence type="predicted"/>
<feature type="transmembrane region" description="Helical" evidence="1">
    <location>
        <begin position="95"/>
        <end position="121"/>
    </location>
</feature>
<dbReference type="AlphaFoldDB" id="A0A197JS39"/>
<keyword evidence="1" id="KW-0472">Membrane</keyword>
<keyword evidence="3" id="KW-1185">Reference proteome</keyword>